<evidence type="ECO:0008006" key="7">
    <source>
        <dbReference type="Google" id="ProtNLM"/>
    </source>
</evidence>
<evidence type="ECO:0000256" key="3">
    <source>
        <dbReference type="ARBA" id="ARBA00022801"/>
    </source>
</evidence>
<organism evidence="6">
    <name type="scientific">Davidia involucrata</name>
    <name type="common">Dove tree</name>
    <dbReference type="NCBI Taxonomy" id="16924"/>
    <lineage>
        <taxon>Eukaryota</taxon>
        <taxon>Viridiplantae</taxon>
        <taxon>Streptophyta</taxon>
        <taxon>Embryophyta</taxon>
        <taxon>Tracheophyta</taxon>
        <taxon>Spermatophyta</taxon>
        <taxon>Magnoliopsida</taxon>
        <taxon>eudicotyledons</taxon>
        <taxon>Gunneridae</taxon>
        <taxon>Pentapetalae</taxon>
        <taxon>asterids</taxon>
        <taxon>Cornales</taxon>
        <taxon>Nyssaceae</taxon>
        <taxon>Davidia</taxon>
    </lineage>
</organism>
<keyword evidence="5" id="KW-1133">Transmembrane helix</keyword>
<keyword evidence="3" id="KW-0378">Hydrolase</keyword>
<protein>
    <recommendedName>
        <fullName evidence="7">GDSL esterase/lipase</fullName>
    </recommendedName>
</protein>
<dbReference type="GO" id="GO:0016788">
    <property type="term" value="F:hydrolase activity, acting on ester bonds"/>
    <property type="evidence" value="ECO:0007669"/>
    <property type="project" value="InterPro"/>
</dbReference>
<keyword evidence="2" id="KW-0732">Signal</keyword>
<keyword evidence="4" id="KW-0325">Glycoprotein</keyword>
<dbReference type="Gene3D" id="3.40.50.1110">
    <property type="entry name" value="SGNH hydrolase"/>
    <property type="match status" value="1"/>
</dbReference>
<feature type="transmembrane region" description="Helical" evidence="5">
    <location>
        <begin position="20"/>
        <end position="41"/>
    </location>
</feature>
<evidence type="ECO:0000256" key="1">
    <source>
        <dbReference type="ARBA" id="ARBA00008668"/>
    </source>
</evidence>
<dbReference type="InterPro" id="IPR001087">
    <property type="entry name" value="GDSL"/>
</dbReference>
<sequence>MEWLKPSSFIQRWKGPWGLWRSVEAVAVGFLLVVAFSIFLAMGRRMKGSPGGQPSGCQFPAIFNFGDSNSDTGSVSATFFQVSPPYGETFFGKPSGRNSDGRLIIDFIAENLGLPYLNAYLDAVGANLRHGANFAAGGSTVLPARLYSGGFTPLSLEKQLYQFEHFKARITQLYNQATSSCIRRRLPRPEDFSKALYIMDSGQNDLHACLASMTEEKVWASIPNIIDQFALGIEKIYQQGARAFWIHNTGPIGCLPYFLINFPPKPSGADQNGCVKSFNEVAQEFNKQLKDRVSKLRTLLQDALLIYVDIYSAKYSLISEAKKHGFADPLGYCCGHEVHYRPTCGKIEIVNGTEVYGASCSNPSEYISWDSIHYTEAANQWVANHILDGSLSDPPVPITEACHKPVHSP</sequence>
<dbReference type="SUPFAM" id="SSF52266">
    <property type="entry name" value="SGNH hydrolase"/>
    <property type="match status" value="1"/>
</dbReference>
<name>A0A5B6ZC48_DAVIN</name>
<proteinExistence type="inferred from homology"/>
<dbReference type="Pfam" id="PF00657">
    <property type="entry name" value="Lipase_GDSL"/>
    <property type="match status" value="1"/>
</dbReference>
<keyword evidence="5" id="KW-0472">Membrane</keyword>
<comment type="similarity">
    <text evidence="1">Belongs to the 'GDSL' lipolytic enzyme family.</text>
</comment>
<accession>A0A5B6ZC48</accession>
<reference evidence="6" key="1">
    <citation type="submission" date="2019-08" db="EMBL/GenBank/DDBJ databases">
        <title>Reference gene set and small RNA set construction with multiple tissues from Davidia involucrata Baill.</title>
        <authorList>
            <person name="Yang H."/>
            <person name="Zhou C."/>
            <person name="Li G."/>
            <person name="Wang J."/>
            <person name="Gao P."/>
            <person name="Wang M."/>
            <person name="Wang R."/>
            <person name="Zhao Y."/>
        </authorList>
    </citation>
    <scope>NUCLEOTIDE SEQUENCE</scope>
    <source>
        <tissue evidence="6">Mixed with DoveR01_LX</tissue>
    </source>
</reference>
<dbReference type="InterPro" id="IPR036514">
    <property type="entry name" value="SGNH_hydro_sf"/>
</dbReference>
<dbReference type="AlphaFoldDB" id="A0A5B6ZC48"/>
<evidence type="ECO:0000256" key="5">
    <source>
        <dbReference type="SAM" id="Phobius"/>
    </source>
</evidence>
<dbReference type="EMBL" id="GHES01011040">
    <property type="protein sequence ID" value="MPA41599.1"/>
    <property type="molecule type" value="Transcribed_RNA"/>
</dbReference>
<evidence type="ECO:0000256" key="2">
    <source>
        <dbReference type="ARBA" id="ARBA00022729"/>
    </source>
</evidence>
<gene>
    <name evidence="6" type="ORF">Din_011040</name>
</gene>
<evidence type="ECO:0000313" key="6">
    <source>
        <dbReference type="EMBL" id="MPA41599.1"/>
    </source>
</evidence>
<keyword evidence="5" id="KW-0812">Transmembrane</keyword>
<dbReference type="CDD" id="cd01837">
    <property type="entry name" value="SGNH_plant_lipase_like"/>
    <property type="match status" value="1"/>
</dbReference>
<dbReference type="PANTHER" id="PTHR22835">
    <property type="entry name" value="ZINC FINGER FYVE DOMAIN CONTAINING PROTEIN"/>
    <property type="match status" value="1"/>
</dbReference>
<dbReference type="InterPro" id="IPR035669">
    <property type="entry name" value="SGNH_plant_lipase-like"/>
</dbReference>
<evidence type="ECO:0000256" key="4">
    <source>
        <dbReference type="ARBA" id="ARBA00023180"/>
    </source>
</evidence>
<dbReference type="PANTHER" id="PTHR22835:SF514">
    <property type="entry name" value="GDSL-LIKE LIPASE_ACYLHYDROLASE SUPERFAMILY PROTEIN ISOFORM 1"/>
    <property type="match status" value="1"/>
</dbReference>